<dbReference type="AlphaFoldDB" id="A0A4P6JKL8"/>
<reference evidence="1 2" key="1">
    <citation type="submission" date="2019-01" db="EMBL/GenBank/DDBJ databases">
        <title>Ktedonosporobacter rubrisoli SCAWS-G2.</title>
        <authorList>
            <person name="Huang Y."/>
            <person name="Yan B."/>
        </authorList>
    </citation>
    <scope>NUCLEOTIDE SEQUENCE [LARGE SCALE GENOMIC DNA]</scope>
    <source>
        <strain evidence="1 2">SCAWS-G2</strain>
    </source>
</reference>
<evidence type="ECO:0000313" key="2">
    <source>
        <dbReference type="Proteomes" id="UP000290365"/>
    </source>
</evidence>
<dbReference type="KEGG" id="kbs:EPA93_06670"/>
<dbReference type="RefSeq" id="WP_129886301.1">
    <property type="nucleotide sequence ID" value="NZ_CP035758.1"/>
</dbReference>
<dbReference type="EMBL" id="CP035758">
    <property type="protein sequence ID" value="QBD75704.1"/>
    <property type="molecule type" value="Genomic_DNA"/>
</dbReference>
<accession>A0A4P6JKL8</accession>
<dbReference type="Proteomes" id="UP000290365">
    <property type="component" value="Chromosome"/>
</dbReference>
<protein>
    <submittedName>
        <fullName evidence="1">Uncharacterized protein</fullName>
    </submittedName>
</protein>
<evidence type="ECO:0000313" key="1">
    <source>
        <dbReference type="EMBL" id="QBD75704.1"/>
    </source>
</evidence>
<organism evidence="1 2">
    <name type="scientific">Ktedonosporobacter rubrisoli</name>
    <dbReference type="NCBI Taxonomy" id="2509675"/>
    <lineage>
        <taxon>Bacteria</taxon>
        <taxon>Bacillati</taxon>
        <taxon>Chloroflexota</taxon>
        <taxon>Ktedonobacteria</taxon>
        <taxon>Ktedonobacterales</taxon>
        <taxon>Ktedonosporobacteraceae</taxon>
        <taxon>Ktedonosporobacter</taxon>
    </lineage>
</organism>
<proteinExistence type="predicted"/>
<gene>
    <name evidence="1" type="ORF">EPA93_06670</name>
</gene>
<sequence length="74" mass="8646">MKIFVFTDDMGNVVGSFIPQQHYDPDKPEFELQGRSKDRVYEIELSEEMLVGVTDPPSLHKKLEHWIINNQSLQ</sequence>
<name>A0A4P6JKL8_KTERU</name>
<keyword evidence="2" id="KW-1185">Reference proteome</keyword>